<feature type="compositionally biased region" description="Gly residues" evidence="1">
    <location>
        <begin position="29"/>
        <end position="40"/>
    </location>
</feature>
<name>A0ABY2HDG0_9HYPO</name>
<keyword evidence="2" id="KW-1133">Transmembrane helix</keyword>
<feature type="region of interest" description="Disordered" evidence="1">
    <location>
        <begin position="19"/>
        <end position="58"/>
    </location>
</feature>
<accession>A0ABY2HDG0</accession>
<feature type="compositionally biased region" description="Polar residues" evidence="1">
    <location>
        <begin position="229"/>
        <end position="248"/>
    </location>
</feature>
<protein>
    <submittedName>
        <fullName evidence="3">Uncharacterized protein</fullName>
    </submittedName>
</protein>
<dbReference type="EMBL" id="PPTA01000002">
    <property type="protein sequence ID" value="TFB06181.1"/>
    <property type="molecule type" value="Genomic_DNA"/>
</dbReference>
<feature type="transmembrane region" description="Helical" evidence="2">
    <location>
        <begin position="272"/>
        <end position="296"/>
    </location>
</feature>
<dbReference type="Proteomes" id="UP001642720">
    <property type="component" value="Unassembled WGS sequence"/>
</dbReference>
<evidence type="ECO:0000256" key="2">
    <source>
        <dbReference type="SAM" id="Phobius"/>
    </source>
</evidence>
<proteinExistence type="predicted"/>
<dbReference type="GeneID" id="300573777"/>
<keyword evidence="2" id="KW-0812">Transmembrane</keyword>
<evidence type="ECO:0000313" key="3">
    <source>
        <dbReference type="EMBL" id="TFB06181.1"/>
    </source>
</evidence>
<keyword evidence="2" id="KW-0472">Membrane</keyword>
<comment type="caution">
    <text evidence="3">The sequence shown here is derived from an EMBL/GenBank/DDBJ whole genome shotgun (WGS) entry which is preliminary data.</text>
</comment>
<dbReference type="RefSeq" id="XP_073562382.1">
    <property type="nucleotide sequence ID" value="XM_073699327.1"/>
</dbReference>
<evidence type="ECO:0000313" key="4">
    <source>
        <dbReference type="Proteomes" id="UP001642720"/>
    </source>
</evidence>
<organism evidence="3 4">
    <name type="scientific">Trichoderma ghanense</name>
    <dbReference type="NCBI Taxonomy" id="65468"/>
    <lineage>
        <taxon>Eukaryota</taxon>
        <taxon>Fungi</taxon>
        <taxon>Dikarya</taxon>
        <taxon>Ascomycota</taxon>
        <taxon>Pezizomycotina</taxon>
        <taxon>Sordariomycetes</taxon>
        <taxon>Hypocreomycetidae</taxon>
        <taxon>Hypocreales</taxon>
        <taxon>Hypocreaceae</taxon>
        <taxon>Trichoderma</taxon>
    </lineage>
</organism>
<reference evidence="3 4" key="1">
    <citation type="submission" date="2018-01" db="EMBL/GenBank/DDBJ databases">
        <title>Genome characterization of the sugarcane-associated fungus Trichoderma ghanense CCMA-1212 and their application in lignocelulose bioconversion.</title>
        <authorList>
            <person name="Steindorff A.S."/>
            <person name="Mendes T.D."/>
            <person name="Vilela E.S.D."/>
            <person name="Rodrigues D.S."/>
            <person name="Formighieri E.F."/>
            <person name="Melo I.S."/>
            <person name="Favaro L.C.L."/>
        </authorList>
    </citation>
    <scope>NUCLEOTIDE SEQUENCE [LARGE SCALE GENOMIC DNA]</scope>
    <source>
        <strain evidence="3 4">CCMA-1212</strain>
    </source>
</reference>
<feature type="region of interest" description="Disordered" evidence="1">
    <location>
        <begin position="220"/>
        <end position="265"/>
    </location>
</feature>
<sequence length="426" mass="43984">MAGLATGIVPTSTVFSLLPSEGVDPNNGPGVGGPAGGAGDGSISSEAQGMLPTSTSSHMNILPSASPTNSFSSLAAPKVLVFNDKTNFGSNNTGRVFSTQTQTKTFAWTYAKSNTTLLDIFWYGRKVSTGDAFDVSQASVIAHAKFGDSTPGNEFAKLNPSDAMLNLTDPGLSSGEWYTREMVIKIDWKTQSGDEGFTQSGVFTVANGPFDSEAFAREATDNNQDKQGGEATTSIGNPSLPTSGPSDTGNGIGGGSSGASGGGGGGGLSTGAIAGIAVACSIVGILLIAGLAWFLLRRRRRRHFDAGYNATHQTTSSFIAAKEARPSVVESPVISPFSDNDNSRAIGHLSGSSALPIPLQHAAGTSAADPVSPQDERPSTATSGARARNIAHLVEEGMTEADILRLEEEERHLDAEIERAARRTSS</sequence>
<feature type="region of interest" description="Disordered" evidence="1">
    <location>
        <begin position="362"/>
        <end position="388"/>
    </location>
</feature>
<feature type="compositionally biased region" description="Gly residues" evidence="1">
    <location>
        <begin position="250"/>
        <end position="265"/>
    </location>
</feature>
<gene>
    <name evidence="3" type="ORF">CCMA1212_001919</name>
</gene>
<feature type="compositionally biased region" description="Polar residues" evidence="1">
    <location>
        <begin position="42"/>
        <end position="58"/>
    </location>
</feature>
<evidence type="ECO:0000256" key="1">
    <source>
        <dbReference type="SAM" id="MobiDB-lite"/>
    </source>
</evidence>
<keyword evidence="4" id="KW-1185">Reference proteome</keyword>